<dbReference type="Gene3D" id="3.20.20.140">
    <property type="entry name" value="Metal-dependent hydrolases"/>
    <property type="match status" value="1"/>
</dbReference>
<organism evidence="3">
    <name type="scientific">hydrothermal vent metagenome</name>
    <dbReference type="NCBI Taxonomy" id="652676"/>
    <lineage>
        <taxon>unclassified sequences</taxon>
        <taxon>metagenomes</taxon>
        <taxon>ecological metagenomes</taxon>
    </lineage>
</organism>
<proteinExistence type="predicted"/>
<evidence type="ECO:0000313" key="3">
    <source>
        <dbReference type="EMBL" id="VAX40333.1"/>
    </source>
</evidence>
<name>A0A3B1DU01_9ZZZZ</name>
<feature type="region of interest" description="Disordered" evidence="1">
    <location>
        <begin position="1"/>
        <end position="32"/>
    </location>
</feature>
<accession>A0A3B1DU01</accession>
<dbReference type="SUPFAM" id="SSF51556">
    <property type="entry name" value="Metallo-dependent hydrolases"/>
    <property type="match status" value="1"/>
</dbReference>
<evidence type="ECO:0000256" key="1">
    <source>
        <dbReference type="SAM" id="MobiDB-lite"/>
    </source>
</evidence>
<feature type="domain" description="Amidohydrolase-related" evidence="2">
    <location>
        <begin position="405"/>
        <end position="464"/>
    </location>
</feature>
<dbReference type="PANTHER" id="PTHR43135">
    <property type="entry name" value="ALPHA-D-RIBOSE 1-METHYLPHOSPHONATE 5-TRIPHOSPHATE DIPHOSPHATASE"/>
    <property type="match status" value="1"/>
</dbReference>
<dbReference type="PANTHER" id="PTHR43135:SF3">
    <property type="entry name" value="ALPHA-D-RIBOSE 1-METHYLPHOSPHONATE 5-TRIPHOSPHATE DIPHOSPHATASE"/>
    <property type="match status" value="1"/>
</dbReference>
<dbReference type="AlphaFoldDB" id="A0A3B1DU01"/>
<dbReference type="InterPro" id="IPR011059">
    <property type="entry name" value="Metal-dep_hydrolase_composite"/>
</dbReference>
<dbReference type="GO" id="GO:0016810">
    <property type="term" value="F:hydrolase activity, acting on carbon-nitrogen (but not peptide) bonds"/>
    <property type="evidence" value="ECO:0007669"/>
    <property type="project" value="InterPro"/>
</dbReference>
<protein>
    <recommendedName>
        <fullName evidence="2">Amidohydrolase-related domain-containing protein</fullName>
    </recommendedName>
</protein>
<gene>
    <name evidence="3" type="ORF">MNBD_PLANCTO03-810</name>
</gene>
<sequence length="508" mass="54602">MNTPTLAPSSSTTPSPALQCGIDRTDSPCTHPRTTYPRLKPGARKIGALIASTIALASMTTHAQDLGHKAPPQSHTIYINHATIHTVSGDTIDDGGIIFANGRITSILPSGMVTGFAPGTDVIEIDATGLHVYPGLISPYSQLGLTEINAVRATHDMSETQAMTPEVRAGTAINPDSTLIPVTRSNGILLAGVFPTARLNLTGDEPKGLIPGRASVIRLDGWTTEDMTILPDAGLVVNFPLSRPLRTWWMEEEDKDQTAGYNKALAALDTFFNNAAAYHAARDEDNTLPTDLRYEAVAGVLPIPRGGAFQAPSPRLPTFFRANDYDQIVGSLNFAAKHNLRPIIIGGRDAHLCLDLLASTGAGVILETSFRMPKRDDAPYDDLYKRPQQLQAAGIPYAFMAGDDTAHERNLPYAVAIAIAHGLAPDEALRALTLTPAELFGIEADYGSLEPGKSATLIITTGNPLDVLSNIELAFLDGRAIDLENKQTKLAEKYREKYRQLGLIQDNN</sequence>
<dbReference type="Pfam" id="PF01979">
    <property type="entry name" value="Amidohydro_1"/>
    <property type="match status" value="1"/>
</dbReference>
<dbReference type="SUPFAM" id="SSF51338">
    <property type="entry name" value="Composite domain of metallo-dependent hydrolases"/>
    <property type="match status" value="1"/>
</dbReference>
<evidence type="ECO:0000259" key="2">
    <source>
        <dbReference type="Pfam" id="PF01979"/>
    </source>
</evidence>
<feature type="compositionally biased region" description="Low complexity" evidence="1">
    <location>
        <begin position="1"/>
        <end position="18"/>
    </location>
</feature>
<dbReference type="InterPro" id="IPR051781">
    <property type="entry name" value="Metallo-dep_Hydrolase"/>
</dbReference>
<dbReference type="EMBL" id="UOGK01000376">
    <property type="protein sequence ID" value="VAX40333.1"/>
    <property type="molecule type" value="Genomic_DNA"/>
</dbReference>
<dbReference type="InterPro" id="IPR006680">
    <property type="entry name" value="Amidohydro-rel"/>
</dbReference>
<reference evidence="3" key="1">
    <citation type="submission" date="2018-06" db="EMBL/GenBank/DDBJ databases">
        <authorList>
            <person name="Zhirakovskaya E."/>
        </authorList>
    </citation>
    <scope>NUCLEOTIDE SEQUENCE</scope>
</reference>
<dbReference type="InterPro" id="IPR032466">
    <property type="entry name" value="Metal_Hydrolase"/>
</dbReference>